<dbReference type="SUPFAM" id="SSF49464">
    <property type="entry name" value="Carboxypeptidase regulatory domain-like"/>
    <property type="match status" value="1"/>
</dbReference>
<dbReference type="EMBL" id="MLJW01000018">
    <property type="protein sequence ID" value="OIR12151.1"/>
    <property type="molecule type" value="Genomic_DNA"/>
</dbReference>
<sequence length="238" mass="27659">MKILFCAVSFLAAFASYSQNNLIIKGTVKDSITHQPLSFASITNMNSHQTVLSDKNGHFKISISINHLLSVASVGYNFDTLLMNEKNTQADTLHIFLSPLTRSLADVTVYGKIKFSAYQLDSIKRRKDFFETMSEHTLPVFSNANSGAGVGLNLDHFYNREKRKRKVISLFDLMEQEQYINYRFTPQLIAKYTSLSNDSLEIFMQQYRPTYNWLRKHVEEDDMIYYINDKLKLFFKRK</sequence>
<dbReference type="InterPro" id="IPR008969">
    <property type="entry name" value="CarboxyPept-like_regulatory"/>
</dbReference>
<dbReference type="Gene3D" id="2.60.40.1120">
    <property type="entry name" value="Carboxypeptidase-like, regulatory domain"/>
    <property type="match status" value="1"/>
</dbReference>
<evidence type="ECO:0008006" key="2">
    <source>
        <dbReference type="Google" id="ProtNLM"/>
    </source>
</evidence>
<comment type="caution">
    <text evidence="1">The sequence shown here is derived from an EMBL/GenBank/DDBJ whole genome shotgun (WGS) entry which is preliminary data.</text>
</comment>
<protein>
    <recommendedName>
        <fullName evidence="2">TonB-dependent receptor SusC</fullName>
    </recommendedName>
</protein>
<name>A0A1J5SUJ5_9ZZZZ</name>
<organism evidence="1">
    <name type="scientific">mine drainage metagenome</name>
    <dbReference type="NCBI Taxonomy" id="410659"/>
    <lineage>
        <taxon>unclassified sequences</taxon>
        <taxon>metagenomes</taxon>
        <taxon>ecological metagenomes</taxon>
    </lineage>
</organism>
<gene>
    <name evidence="1" type="ORF">GALL_64020</name>
</gene>
<reference evidence="1" key="1">
    <citation type="submission" date="2016-10" db="EMBL/GenBank/DDBJ databases">
        <title>Sequence of Gallionella enrichment culture.</title>
        <authorList>
            <person name="Poehlein A."/>
            <person name="Muehling M."/>
            <person name="Daniel R."/>
        </authorList>
    </citation>
    <scope>NUCLEOTIDE SEQUENCE</scope>
</reference>
<dbReference type="Pfam" id="PF13715">
    <property type="entry name" value="CarbopepD_reg_2"/>
    <property type="match status" value="1"/>
</dbReference>
<evidence type="ECO:0000313" key="1">
    <source>
        <dbReference type="EMBL" id="OIR12151.1"/>
    </source>
</evidence>
<accession>A0A1J5SUJ5</accession>
<proteinExistence type="predicted"/>
<dbReference type="AlphaFoldDB" id="A0A1J5SUJ5"/>